<name>A0ABU0W3R8_9GAMM</name>
<accession>A0ABU0W3R8</accession>
<dbReference type="EMBL" id="JAVDDT010000001">
    <property type="protein sequence ID" value="MDQ2068612.1"/>
    <property type="molecule type" value="Genomic_DNA"/>
</dbReference>
<proteinExistence type="predicted"/>
<organism evidence="1 2">
    <name type="scientific">Natronospira bacteriovora</name>
    <dbReference type="NCBI Taxonomy" id="3069753"/>
    <lineage>
        <taxon>Bacteria</taxon>
        <taxon>Pseudomonadati</taxon>
        <taxon>Pseudomonadota</taxon>
        <taxon>Gammaproteobacteria</taxon>
        <taxon>Natronospirales</taxon>
        <taxon>Natronospiraceae</taxon>
        <taxon>Natronospira</taxon>
    </lineage>
</organism>
<comment type="caution">
    <text evidence="1">The sequence shown here is derived from an EMBL/GenBank/DDBJ whole genome shotgun (WGS) entry which is preliminary data.</text>
</comment>
<sequence length="113" mass="12721">MFSEKLQPLVDLITRANEQYDAEHPEASTALGVTNESLRALGDDSDAVSVECPRSRQRLMFIMKDSIPGKVGIGVGCPGTEDLQFLGEMRLADMDELYVRSLMEQYFRRKTPH</sequence>
<reference evidence="1 2" key="1">
    <citation type="submission" date="2023-08" db="EMBL/GenBank/DDBJ databases">
        <title>Whole-genome sequencing of halo(alkali)philic microorganisms from hypersaline lakes.</title>
        <authorList>
            <person name="Sorokin D.Y."/>
            <person name="Abbas B."/>
            <person name="Merkel A.Y."/>
        </authorList>
    </citation>
    <scope>NUCLEOTIDE SEQUENCE [LARGE SCALE GENOMIC DNA]</scope>
    <source>
        <strain evidence="1 2">AB-CW4</strain>
    </source>
</reference>
<gene>
    <name evidence="1" type="ORF">RBH19_01835</name>
</gene>
<evidence type="ECO:0000313" key="1">
    <source>
        <dbReference type="EMBL" id="MDQ2068612.1"/>
    </source>
</evidence>
<dbReference type="Proteomes" id="UP001239019">
    <property type="component" value="Unassembled WGS sequence"/>
</dbReference>
<dbReference type="RefSeq" id="WP_306727094.1">
    <property type="nucleotide sequence ID" value="NZ_JAVDDT010000001.1"/>
</dbReference>
<protein>
    <submittedName>
        <fullName evidence="1">Uncharacterized protein</fullName>
    </submittedName>
</protein>
<evidence type="ECO:0000313" key="2">
    <source>
        <dbReference type="Proteomes" id="UP001239019"/>
    </source>
</evidence>
<keyword evidence="2" id="KW-1185">Reference proteome</keyword>